<reference evidence="2 3" key="1">
    <citation type="journal article" date="2016" name="Nat. Commun.">
        <title>Thousands of microbial genomes shed light on interconnected biogeochemical processes in an aquifer system.</title>
        <authorList>
            <person name="Anantharaman K."/>
            <person name="Brown C.T."/>
            <person name="Hug L.A."/>
            <person name="Sharon I."/>
            <person name="Castelle C.J."/>
            <person name="Probst A.J."/>
            <person name="Thomas B.C."/>
            <person name="Singh A."/>
            <person name="Wilkins M.J."/>
            <person name="Karaoz U."/>
            <person name="Brodie E.L."/>
            <person name="Williams K.H."/>
            <person name="Hubbard S.S."/>
            <person name="Banfield J.F."/>
        </authorList>
    </citation>
    <scope>NUCLEOTIDE SEQUENCE [LARGE SCALE GENOMIC DNA]</scope>
</reference>
<gene>
    <name evidence="2" type="ORF">A3J66_00025</name>
</gene>
<dbReference type="STRING" id="1798680.A3J66_00025"/>
<comment type="caution">
    <text evidence="2">The sequence shown here is derived from an EMBL/GenBank/DDBJ whole genome shotgun (WGS) entry which is preliminary data.</text>
</comment>
<proteinExistence type="predicted"/>
<sequence>MKRTPPHLPPRHTNEFLKQRRQSLAWLVLFIVLSLMASVAASLATLAWIAPPYAQSPLYTFPAQSISNDRTPTRPLDSIVSQQIDQRIVEIYDTRNKLGGKFYAENALVGQALMLSSDGWAVMYASAFPLRVDALEAVNHQGVSFAIAEHVIDEATGLVYVKLRGEGFRSDITFKDWKSFSSETPVWAVRSGSQTAIRMTEVFPDVSDVVGLSELTASYEPSDTTQSVVGDIVVNEQGQLVGVMGEGDIILGWKMSSQMETIFENSTLTYPEIPWRGRVLTGIQSETTVKSFIGFFVTESPTRASTSTLGAGDVITKINGESFDLTTAGRDIALTRDAIVEVTVIRRDKELTLPVALTVLTRR</sequence>
<keyword evidence="1" id="KW-0472">Membrane</keyword>
<accession>A0A1F6M9X2</accession>
<dbReference type="InterPro" id="IPR036034">
    <property type="entry name" value="PDZ_sf"/>
</dbReference>
<evidence type="ECO:0000256" key="1">
    <source>
        <dbReference type="SAM" id="Phobius"/>
    </source>
</evidence>
<keyword evidence="1" id="KW-1133">Transmembrane helix</keyword>
<name>A0A1F6M9X2_9BACT</name>
<dbReference type="Gene3D" id="2.30.42.10">
    <property type="match status" value="1"/>
</dbReference>
<keyword evidence="1" id="KW-0812">Transmembrane</keyword>
<dbReference type="EMBL" id="MFQB01000017">
    <property type="protein sequence ID" value="OGH68424.1"/>
    <property type="molecule type" value="Genomic_DNA"/>
</dbReference>
<organism evidence="2 3">
    <name type="scientific">Candidatus Magasanikbacteria bacterium RIFCSPHIGHO2_02_FULL_47_14</name>
    <dbReference type="NCBI Taxonomy" id="1798680"/>
    <lineage>
        <taxon>Bacteria</taxon>
        <taxon>Candidatus Magasanikiibacteriota</taxon>
    </lineage>
</organism>
<feature type="transmembrane region" description="Helical" evidence="1">
    <location>
        <begin position="24"/>
        <end position="50"/>
    </location>
</feature>
<protein>
    <recommendedName>
        <fullName evidence="4">PDZ domain-containing protein</fullName>
    </recommendedName>
</protein>
<evidence type="ECO:0000313" key="2">
    <source>
        <dbReference type="EMBL" id="OGH68424.1"/>
    </source>
</evidence>
<dbReference type="AlphaFoldDB" id="A0A1F6M9X2"/>
<evidence type="ECO:0008006" key="4">
    <source>
        <dbReference type="Google" id="ProtNLM"/>
    </source>
</evidence>
<dbReference type="Proteomes" id="UP000176282">
    <property type="component" value="Unassembled WGS sequence"/>
</dbReference>
<evidence type="ECO:0000313" key="3">
    <source>
        <dbReference type="Proteomes" id="UP000176282"/>
    </source>
</evidence>
<dbReference type="SUPFAM" id="SSF50156">
    <property type="entry name" value="PDZ domain-like"/>
    <property type="match status" value="1"/>
</dbReference>